<dbReference type="InterPro" id="IPR027417">
    <property type="entry name" value="P-loop_NTPase"/>
</dbReference>
<dbReference type="InterPro" id="IPR050166">
    <property type="entry name" value="ABC_transporter_ATP-bind"/>
</dbReference>
<keyword evidence="2" id="KW-0547">Nucleotide-binding</keyword>
<reference evidence="5 6" key="1">
    <citation type="submission" date="2016-10" db="EMBL/GenBank/DDBJ databases">
        <authorList>
            <person name="de Groot N.N."/>
        </authorList>
    </citation>
    <scope>NUCLEOTIDE SEQUENCE [LARGE SCALE GENOMIC DNA]</scope>
    <source>
        <strain evidence="5 6">DSM 18979</strain>
    </source>
</reference>
<dbReference type="PANTHER" id="PTHR42788">
    <property type="entry name" value="TAURINE IMPORT ATP-BINDING PROTEIN-RELATED"/>
    <property type="match status" value="1"/>
</dbReference>
<dbReference type="InterPro" id="IPR003439">
    <property type="entry name" value="ABC_transporter-like_ATP-bd"/>
</dbReference>
<gene>
    <name evidence="5" type="ORF">SAMN05660297_02850</name>
</gene>
<dbReference type="SMART" id="SM00382">
    <property type="entry name" value="AAA"/>
    <property type="match status" value="1"/>
</dbReference>
<dbReference type="STRING" id="426128.SAMN05660297_02850"/>
<dbReference type="Gene3D" id="3.40.50.300">
    <property type="entry name" value="P-loop containing nucleotide triphosphate hydrolases"/>
    <property type="match status" value="1"/>
</dbReference>
<dbReference type="InterPro" id="IPR017871">
    <property type="entry name" value="ABC_transporter-like_CS"/>
</dbReference>
<evidence type="ECO:0000259" key="4">
    <source>
        <dbReference type="PROSITE" id="PS50893"/>
    </source>
</evidence>
<evidence type="ECO:0000313" key="6">
    <source>
        <dbReference type="Proteomes" id="UP000199568"/>
    </source>
</evidence>
<evidence type="ECO:0000313" key="5">
    <source>
        <dbReference type="EMBL" id="SET58994.1"/>
    </source>
</evidence>
<feature type="domain" description="ABC transporter" evidence="4">
    <location>
        <begin position="25"/>
        <end position="257"/>
    </location>
</feature>
<keyword evidence="1" id="KW-0813">Transport</keyword>
<proteinExistence type="predicted"/>
<dbReference type="InterPro" id="IPR003593">
    <property type="entry name" value="AAA+_ATPase"/>
</dbReference>
<evidence type="ECO:0000256" key="3">
    <source>
        <dbReference type="ARBA" id="ARBA00022840"/>
    </source>
</evidence>
<dbReference type="GO" id="GO:0005524">
    <property type="term" value="F:ATP binding"/>
    <property type="evidence" value="ECO:0007669"/>
    <property type="project" value="UniProtKB-KW"/>
</dbReference>
<dbReference type="GO" id="GO:0016887">
    <property type="term" value="F:ATP hydrolysis activity"/>
    <property type="evidence" value="ECO:0007669"/>
    <property type="project" value="InterPro"/>
</dbReference>
<dbReference type="PROSITE" id="PS00211">
    <property type="entry name" value="ABC_TRANSPORTER_1"/>
    <property type="match status" value="1"/>
</dbReference>
<dbReference type="CDD" id="cd03293">
    <property type="entry name" value="ABC_NrtD_SsuB_transporters"/>
    <property type="match status" value="1"/>
</dbReference>
<dbReference type="EMBL" id="FOHU01000015">
    <property type="protein sequence ID" value="SET58994.1"/>
    <property type="molecule type" value="Genomic_DNA"/>
</dbReference>
<dbReference type="Proteomes" id="UP000199568">
    <property type="component" value="Unassembled WGS sequence"/>
</dbReference>
<evidence type="ECO:0000256" key="2">
    <source>
        <dbReference type="ARBA" id="ARBA00022741"/>
    </source>
</evidence>
<dbReference type="Pfam" id="PF00005">
    <property type="entry name" value="ABC_tran"/>
    <property type="match status" value="1"/>
</dbReference>
<keyword evidence="3 5" id="KW-0067">ATP-binding</keyword>
<protein>
    <submittedName>
        <fullName evidence="5">NitT/TauT family transport system ATP-binding protein</fullName>
    </submittedName>
</protein>
<sequence>MEAVHKVEERSNVKELKSKKKKIKLSVKNINHTFKSQNGDMTKALSNVSLNIEEQGFVALVGPSGCGKSTLLNIMSGLIKPNQGQVLLDDIPVKGVNDRIGYMSQADTLLPWRNVIDNVALGLEIKDVSKEERYEIAQRLIDRVGLSGFENSYPFELSGGMRKRVTLIRTLAVDPEILFMDEPFGPLDCFTKEMLQEDILKLWQENKKTVVYVTHDLSEAITLADRVVIMTARPSIIKSDYDIPLTRPRSVMDIRFNSKFIELEKMIWNDLKEEVKREG</sequence>
<evidence type="ECO:0000256" key="1">
    <source>
        <dbReference type="ARBA" id="ARBA00022448"/>
    </source>
</evidence>
<accession>A0A1I0FN51</accession>
<keyword evidence="6" id="KW-1185">Reference proteome</keyword>
<organism evidence="5 6">
    <name type="scientific">Natronincola peptidivorans</name>
    <dbReference type="NCBI Taxonomy" id="426128"/>
    <lineage>
        <taxon>Bacteria</taxon>
        <taxon>Bacillati</taxon>
        <taxon>Bacillota</taxon>
        <taxon>Clostridia</taxon>
        <taxon>Peptostreptococcales</taxon>
        <taxon>Natronincolaceae</taxon>
        <taxon>Natronincola</taxon>
    </lineage>
</organism>
<dbReference type="AlphaFoldDB" id="A0A1I0FN51"/>
<dbReference type="PROSITE" id="PS50893">
    <property type="entry name" value="ABC_TRANSPORTER_2"/>
    <property type="match status" value="1"/>
</dbReference>
<dbReference type="PANTHER" id="PTHR42788:SF13">
    <property type="entry name" value="ALIPHATIC SULFONATES IMPORT ATP-BINDING PROTEIN SSUB"/>
    <property type="match status" value="1"/>
</dbReference>
<dbReference type="SUPFAM" id="SSF52540">
    <property type="entry name" value="P-loop containing nucleoside triphosphate hydrolases"/>
    <property type="match status" value="1"/>
</dbReference>
<name>A0A1I0FN51_9FIRM</name>